<evidence type="ECO:0000313" key="2">
    <source>
        <dbReference type="Proteomes" id="UP000076959"/>
    </source>
</evidence>
<comment type="caution">
    <text evidence="1">The sequence shown here is derived from an EMBL/GenBank/DDBJ whole genome shotgun (WGS) entry which is preliminary data.</text>
</comment>
<sequence length="79" mass="9383">MRLSEWEVKMDARFALIRVHDESIRRYQRLLNTRLTDLEREYIESRISEARSTLQSILEARGETRFRKIADHGAGTTEC</sequence>
<accession>A0A176Z2Y7</accession>
<name>A0A176Z2Y7_9BRAD</name>
<gene>
    <name evidence="1" type="ORF">AYJ54_43700</name>
</gene>
<organism evidence="1 2">
    <name type="scientific">Bradyrhizobium centrolobii</name>
    <dbReference type="NCBI Taxonomy" id="1505087"/>
    <lineage>
        <taxon>Bacteria</taxon>
        <taxon>Pseudomonadati</taxon>
        <taxon>Pseudomonadota</taxon>
        <taxon>Alphaproteobacteria</taxon>
        <taxon>Hyphomicrobiales</taxon>
        <taxon>Nitrobacteraceae</taxon>
        <taxon>Bradyrhizobium</taxon>
    </lineage>
</organism>
<dbReference type="Proteomes" id="UP000076959">
    <property type="component" value="Unassembled WGS sequence"/>
</dbReference>
<reference evidence="1 2" key="1">
    <citation type="submission" date="2016-03" db="EMBL/GenBank/DDBJ databases">
        <title>Draft Genome Sequence of the Strain BR 10245 (Bradyrhizobium sp.) isolated from nodules of Centrolobium paraense.</title>
        <authorList>
            <person name="Simoes-Araujo J.L.Sr."/>
            <person name="Barauna A.C."/>
            <person name="Silva K."/>
            <person name="Zilli J.E."/>
        </authorList>
    </citation>
    <scope>NUCLEOTIDE SEQUENCE [LARGE SCALE GENOMIC DNA]</scope>
    <source>
        <strain evidence="1 2">BR 10245</strain>
    </source>
</reference>
<proteinExistence type="predicted"/>
<dbReference type="AlphaFoldDB" id="A0A176Z2Y7"/>
<dbReference type="STRING" id="1505087.AYJ54_43700"/>
<evidence type="ECO:0000313" key="1">
    <source>
        <dbReference type="EMBL" id="OAF13629.1"/>
    </source>
</evidence>
<dbReference type="EMBL" id="LUUB01000034">
    <property type="protein sequence ID" value="OAF13629.1"/>
    <property type="molecule type" value="Genomic_DNA"/>
</dbReference>
<keyword evidence="2" id="KW-1185">Reference proteome</keyword>
<protein>
    <submittedName>
        <fullName evidence="1">Uncharacterized protein</fullName>
    </submittedName>
</protein>